<dbReference type="PANTHER" id="PTHR46825">
    <property type="entry name" value="D-ALANYL-D-ALANINE-CARBOXYPEPTIDASE/ENDOPEPTIDASE AMPH"/>
    <property type="match status" value="1"/>
</dbReference>
<dbReference type="Pfam" id="PF00144">
    <property type="entry name" value="Beta-lactamase"/>
    <property type="match status" value="1"/>
</dbReference>
<geneLocation type="plasmid" evidence="3">
    <name>unnamed1</name>
</geneLocation>
<dbReference type="KEGG" id="moc:BB934_29105"/>
<feature type="domain" description="Beta-lactamase-related" evidence="2">
    <location>
        <begin position="46"/>
        <end position="314"/>
    </location>
</feature>
<accession>A0A1B2EQY5</accession>
<proteinExistence type="predicted"/>
<dbReference type="AlphaFoldDB" id="A0A1B2EQY5"/>
<dbReference type="RefSeq" id="WP_210422180.1">
    <property type="nucleotide sequence ID" value="NZ_CP016617.1"/>
</dbReference>
<dbReference type="InterPro" id="IPR050491">
    <property type="entry name" value="AmpC-like"/>
</dbReference>
<evidence type="ECO:0000259" key="2">
    <source>
        <dbReference type="Pfam" id="PF00144"/>
    </source>
</evidence>
<dbReference type="EMBL" id="CP016617">
    <property type="protein sequence ID" value="ANY82371.1"/>
    <property type="molecule type" value="Genomic_DNA"/>
</dbReference>
<dbReference type="SUPFAM" id="SSF56601">
    <property type="entry name" value="beta-lactamase/transpeptidase-like"/>
    <property type="match status" value="1"/>
</dbReference>
<dbReference type="InterPro" id="IPR001466">
    <property type="entry name" value="Beta-lactam-related"/>
</dbReference>
<dbReference type="PANTHER" id="PTHR46825:SF15">
    <property type="entry name" value="BETA-LACTAMASE-RELATED DOMAIN-CONTAINING PROTEIN"/>
    <property type="match status" value="1"/>
</dbReference>
<feature type="region of interest" description="Disordered" evidence="1">
    <location>
        <begin position="324"/>
        <end position="347"/>
    </location>
</feature>
<keyword evidence="3" id="KW-0614">Plasmid</keyword>
<name>A0A1B2EQY5_9HYPH</name>
<evidence type="ECO:0000313" key="3">
    <source>
        <dbReference type="EMBL" id="ANY82371.1"/>
    </source>
</evidence>
<dbReference type="Gene3D" id="3.40.710.10">
    <property type="entry name" value="DD-peptidase/beta-lactamase superfamily"/>
    <property type="match status" value="1"/>
</dbReference>
<dbReference type="InterPro" id="IPR012338">
    <property type="entry name" value="Beta-lactam/transpept-like"/>
</dbReference>
<gene>
    <name evidence="3" type="ORF">BB934_29105</name>
</gene>
<protein>
    <recommendedName>
        <fullName evidence="2">Beta-lactamase-related domain-containing protein</fullName>
    </recommendedName>
</protein>
<reference evidence="3" key="1">
    <citation type="submission" date="2016-07" db="EMBL/GenBank/DDBJ databases">
        <title>Microvirga ossetica sp. nov. a new species of rhizobia isolated from root nodules of the legume species Vicia alpestris Steven originated from North Ossetia region in the Caucasus.</title>
        <authorList>
            <person name="Safronova V.I."/>
            <person name="Kuznetsova I.G."/>
            <person name="Sazanova A.L."/>
            <person name="Belimov A."/>
            <person name="Andronov E."/>
            <person name="Osledkin Y.S."/>
            <person name="Onishchuk O.P."/>
            <person name="Kurchak O.N."/>
            <person name="Shaposhnikov A.I."/>
            <person name="Willems A."/>
            <person name="Tikhonovich I.A."/>
        </authorList>
    </citation>
    <scope>NUCLEOTIDE SEQUENCE [LARGE SCALE GENOMIC DNA]</scope>
    <source>
        <strain evidence="3">V5/3M</strain>
        <plasmid evidence="3">unnamed1</plasmid>
    </source>
</reference>
<sequence>MDNLLSLLIAAVLTSVNLPGDARAAGPSEPGQSLEARIETLIPEIDAYTAGGMKAFDVPGLALGIVANDRLVYGKGFGVRSKDGGDPVDTRTVFQIGSTTKAFLATTLAIMVDRDKLRWDDRVVDLDPDFQLKDPWVTREFRVFDLLAQRSGLPPYANDVLGLLGLAEPALIRSLRYVEPASNFRSTFAYTNITHLLAGRVVAKAAGAADGDGVLRQELLEPLGMKDSSYTAEAIEAAANHAKGHRWTPEGTIEVPFTQLFPYDFGGEGDINSTIDDMARWVRLRLCRKSGTEAREWLRRRLGFRQRASQTARRVRAADSGLRSPAACASCGSSRSRPGSHERCSSH</sequence>
<organism evidence="3">
    <name type="scientific">Microvirga ossetica</name>
    <dbReference type="NCBI Taxonomy" id="1882682"/>
    <lineage>
        <taxon>Bacteria</taxon>
        <taxon>Pseudomonadati</taxon>
        <taxon>Pseudomonadota</taxon>
        <taxon>Alphaproteobacteria</taxon>
        <taxon>Hyphomicrobiales</taxon>
        <taxon>Methylobacteriaceae</taxon>
        <taxon>Microvirga</taxon>
    </lineage>
</organism>
<evidence type="ECO:0000256" key="1">
    <source>
        <dbReference type="SAM" id="MobiDB-lite"/>
    </source>
</evidence>
<feature type="compositionally biased region" description="Low complexity" evidence="1">
    <location>
        <begin position="324"/>
        <end position="337"/>
    </location>
</feature>